<dbReference type="Gene3D" id="3.80.10.10">
    <property type="entry name" value="Ribonuclease Inhibitor"/>
    <property type="match status" value="1"/>
</dbReference>
<accession>A0AAD7FT57</accession>
<dbReference type="SUPFAM" id="SSF52047">
    <property type="entry name" value="RNI-like"/>
    <property type="match status" value="1"/>
</dbReference>
<evidence type="ECO:0000313" key="2">
    <source>
        <dbReference type="EMBL" id="KAJ7641731.1"/>
    </source>
</evidence>
<name>A0AAD7FT57_9AGAR</name>
<evidence type="ECO:0008006" key="4">
    <source>
        <dbReference type="Google" id="ProtNLM"/>
    </source>
</evidence>
<protein>
    <recommendedName>
        <fullName evidence="4">F-box domain-containing protein</fullName>
    </recommendedName>
</protein>
<dbReference type="InterPro" id="IPR032675">
    <property type="entry name" value="LRR_dom_sf"/>
</dbReference>
<evidence type="ECO:0000313" key="3">
    <source>
        <dbReference type="Proteomes" id="UP001221142"/>
    </source>
</evidence>
<gene>
    <name evidence="2" type="ORF">FB45DRAFT_1125755</name>
</gene>
<organism evidence="2 3">
    <name type="scientific">Roridomyces roridus</name>
    <dbReference type="NCBI Taxonomy" id="1738132"/>
    <lineage>
        <taxon>Eukaryota</taxon>
        <taxon>Fungi</taxon>
        <taxon>Dikarya</taxon>
        <taxon>Basidiomycota</taxon>
        <taxon>Agaricomycotina</taxon>
        <taxon>Agaricomycetes</taxon>
        <taxon>Agaricomycetidae</taxon>
        <taxon>Agaricales</taxon>
        <taxon>Marasmiineae</taxon>
        <taxon>Mycenaceae</taxon>
        <taxon>Roridomyces</taxon>
    </lineage>
</organism>
<reference evidence="2" key="1">
    <citation type="submission" date="2023-03" db="EMBL/GenBank/DDBJ databases">
        <title>Massive genome expansion in bonnet fungi (Mycena s.s.) driven by repeated elements and novel gene families across ecological guilds.</title>
        <authorList>
            <consortium name="Lawrence Berkeley National Laboratory"/>
            <person name="Harder C.B."/>
            <person name="Miyauchi S."/>
            <person name="Viragh M."/>
            <person name="Kuo A."/>
            <person name="Thoen E."/>
            <person name="Andreopoulos B."/>
            <person name="Lu D."/>
            <person name="Skrede I."/>
            <person name="Drula E."/>
            <person name="Henrissat B."/>
            <person name="Morin E."/>
            <person name="Kohler A."/>
            <person name="Barry K."/>
            <person name="LaButti K."/>
            <person name="Morin E."/>
            <person name="Salamov A."/>
            <person name="Lipzen A."/>
            <person name="Mereny Z."/>
            <person name="Hegedus B."/>
            <person name="Baldrian P."/>
            <person name="Stursova M."/>
            <person name="Weitz H."/>
            <person name="Taylor A."/>
            <person name="Grigoriev I.V."/>
            <person name="Nagy L.G."/>
            <person name="Martin F."/>
            <person name="Kauserud H."/>
        </authorList>
    </citation>
    <scope>NUCLEOTIDE SEQUENCE</scope>
    <source>
        <strain evidence="2">9284</strain>
    </source>
</reference>
<proteinExistence type="predicted"/>
<evidence type="ECO:0000256" key="1">
    <source>
        <dbReference type="SAM" id="Coils"/>
    </source>
</evidence>
<feature type="coiled-coil region" evidence="1">
    <location>
        <begin position="12"/>
        <end position="46"/>
    </location>
</feature>
<dbReference type="Proteomes" id="UP001221142">
    <property type="component" value="Unassembled WGS sequence"/>
</dbReference>
<sequence>MSFQAVALQGQIDQASADIGRQKEVLKKLERNKSLLQRQLNDLRDPIARLPLEISSEIFIQSRNLYGSESADDIPMLLLQVCNTWTGIALSTPSLWDKLSFFLPRPESFQHLLTRWFERAGTHLLHVNTIGPIDPGVANVLWAHFNQLGHLELWPKSMWSADSDDSDDESDNDNDIDFHQLFGGTPLPASLPFLHTFTVEGHKSLVFTSLEIRQLLSSSPSLTELRLSDVQLMDDVAHEATEMRCLPNLRRIFLDKELLTFPQILRLFSAPRLAILGFSMPLNKEDNTNFISFLQRSSPPLHTLVIGDSEKEFALFDDITPSVSTTSRLEFNSIKPSFAEGLFQTLGQYPSTFLPNLDTLKLHSFYPFPPSLCRSLLRAAVARRTQLRSIRLTFSKPEYVRVGPPDLLEAFRTLAAESGMDIFFGMSGDGQKNLLSA</sequence>
<dbReference type="AlphaFoldDB" id="A0AAD7FT57"/>
<dbReference type="EMBL" id="JARKIF010000004">
    <property type="protein sequence ID" value="KAJ7641731.1"/>
    <property type="molecule type" value="Genomic_DNA"/>
</dbReference>
<keyword evidence="1" id="KW-0175">Coiled coil</keyword>
<keyword evidence="3" id="KW-1185">Reference proteome</keyword>
<comment type="caution">
    <text evidence="2">The sequence shown here is derived from an EMBL/GenBank/DDBJ whole genome shotgun (WGS) entry which is preliminary data.</text>
</comment>